<dbReference type="SUPFAM" id="SSF103481">
    <property type="entry name" value="Multidrug resistance efflux transporter EmrE"/>
    <property type="match status" value="1"/>
</dbReference>
<protein>
    <submittedName>
        <fullName evidence="9">Paired small multidrug resistance pump</fullName>
    </submittedName>
</protein>
<dbReference type="OrthoDB" id="21828at2"/>
<keyword evidence="10" id="KW-1185">Reference proteome</keyword>
<accession>A0A326UI87</accession>
<feature type="transmembrane region" description="Helical" evidence="8">
    <location>
        <begin position="29"/>
        <end position="50"/>
    </location>
</feature>
<dbReference type="GO" id="GO:0005886">
    <property type="term" value="C:plasma membrane"/>
    <property type="evidence" value="ECO:0007669"/>
    <property type="project" value="UniProtKB-SubCell"/>
</dbReference>
<comment type="caution">
    <text evidence="9">The sequence shown here is derived from an EMBL/GenBank/DDBJ whole genome shotgun (WGS) entry which is preliminary data.</text>
</comment>
<evidence type="ECO:0000256" key="3">
    <source>
        <dbReference type="ARBA" id="ARBA00022475"/>
    </source>
</evidence>
<organism evidence="9 10">
    <name type="scientific">Thermosporothrix hazakensis</name>
    <dbReference type="NCBI Taxonomy" id="644383"/>
    <lineage>
        <taxon>Bacteria</taxon>
        <taxon>Bacillati</taxon>
        <taxon>Chloroflexota</taxon>
        <taxon>Ktedonobacteria</taxon>
        <taxon>Ktedonobacterales</taxon>
        <taxon>Thermosporotrichaceae</taxon>
        <taxon>Thermosporothrix</taxon>
    </lineage>
</organism>
<evidence type="ECO:0000256" key="2">
    <source>
        <dbReference type="ARBA" id="ARBA00022448"/>
    </source>
</evidence>
<evidence type="ECO:0000256" key="1">
    <source>
        <dbReference type="ARBA" id="ARBA00004651"/>
    </source>
</evidence>
<dbReference type="GO" id="GO:0022857">
    <property type="term" value="F:transmembrane transporter activity"/>
    <property type="evidence" value="ECO:0007669"/>
    <property type="project" value="InterPro"/>
</dbReference>
<dbReference type="InterPro" id="IPR037185">
    <property type="entry name" value="EmrE-like"/>
</dbReference>
<dbReference type="AlphaFoldDB" id="A0A326UI87"/>
<evidence type="ECO:0000256" key="8">
    <source>
        <dbReference type="SAM" id="Phobius"/>
    </source>
</evidence>
<evidence type="ECO:0000256" key="5">
    <source>
        <dbReference type="ARBA" id="ARBA00022989"/>
    </source>
</evidence>
<evidence type="ECO:0000313" key="9">
    <source>
        <dbReference type="EMBL" id="PZW27979.1"/>
    </source>
</evidence>
<feature type="transmembrane region" description="Helical" evidence="8">
    <location>
        <begin position="57"/>
        <end position="78"/>
    </location>
</feature>
<dbReference type="InterPro" id="IPR045324">
    <property type="entry name" value="Small_multidrug_res"/>
</dbReference>
<gene>
    <name evidence="9" type="ORF">EI42_03357</name>
</gene>
<keyword evidence="5 8" id="KW-1133">Transmembrane helix</keyword>
<dbReference type="PANTHER" id="PTHR30561:SF0">
    <property type="entry name" value="GUANIDINIUM EXPORTER"/>
    <property type="match status" value="1"/>
</dbReference>
<evidence type="ECO:0000256" key="7">
    <source>
        <dbReference type="RuleBase" id="RU003942"/>
    </source>
</evidence>
<dbReference type="Pfam" id="PF00893">
    <property type="entry name" value="Multi_Drug_Res"/>
    <property type="match status" value="1"/>
</dbReference>
<name>A0A326UI87_THEHA</name>
<evidence type="ECO:0000313" key="10">
    <source>
        <dbReference type="Proteomes" id="UP000248806"/>
    </source>
</evidence>
<keyword evidence="2" id="KW-0813">Transport</keyword>
<keyword evidence="4 7" id="KW-0812">Transmembrane</keyword>
<sequence length="104" mass="11247">MAWVALFAAGLCEVLGVLASRRVLSYRHWTSYLLVTLAFGSSFVLLSLAMTGISMGTAYAVWTGLGTCGSTILGMFAFHEPKEWRRICCISLILASAIGLKLLL</sequence>
<dbReference type="PANTHER" id="PTHR30561">
    <property type="entry name" value="SMR FAMILY PROTON-DEPENDENT DRUG EFFLUX TRANSPORTER SUGE"/>
    <property type="match status" value="1"/>
</dbReference>
<keyword evidence="3" id="KW-1003">Cell membrane</keyword>
<dbReference type="EMBL" id="QKUF01000011">
    <property type="protein sequence ID" value="PZW27979.1"/>
    <property type="molecule type" value="Genomic_DNA"/>
</dbReference>
<evidence type="ECO:0000256" key="6">
    <source>
        <dbReference type="ARBA" id="ARBA00023136"/>
    </source>
</evidence>
<evidence type="ECO:0000256" key="4">
    <source>
        <dbReference type="ARBA" id="ARBA00022692"/>
    </source>
</evidence>
<reference evidence="9 10" key="1">
    <citation type="submission" date="2018-06" db="EMBL/GenBank/DDBJ databases">
        <title>Genomic Encyclopedia of Archaeal and Bacterial Type Strains, Phase II (KMG-II): from individual species to whole genera.</title>
        <authorList>
            <person name="Goeker M."/>
        </authorList>
    </citation>
    <scope>NUCLEOTIDE SEQUENCE [LARGE SCALE GENOMIC DNA]</scope>
    <source>
        <strain evidence="9 10">ATCC BAA-1881</strain>
    </source>
</reference>
<keyword evidence="6 8" id="KW-0472">Membrane</keyword>
<dbReference type="RefSeq" id="WP_111323725.1">
    <property type="nucleotide sequence ID" value="NZ_BIFX01000003.1"/>
</dbReference>
<comment type="similarity">
    <text evidence="7">Belongs to the drug/metabolite transporter (DMT) superfamily. Small multidrug resistance (SMR) (TC 2.A.7.1) family.</text>
</comment>
<dbReference type="Proteomes" id="UP000248806">
    <property type="component" value="Unassembled WGS sequence"/>
</dbReference>
<dbReference type="Gene3D" id="1.10.3730.20">
    <property type="match status" value="1"/>
</dbReference>
<comment type="subcellular location">
    <subcellularLocation>
        <location evidence="1 7">Cell membrane</location>
        <topology evidence="1 7">Multi-pass membrane protein</topology>
    </subcellularLocation>
</comment>
<proteinExistence type="inferred from homology"/>
<dbReference type="InterPro" id="IPR000390">
    <property type="entry name" value="Small_drug/metabolite_transptr"/>
</dbReference>